<name>A0ABT8GD43_9MICO</name>
<keyword evidence="2 8" id="KW-0963">Cytoplasm</keyword>
<evidence type="ECO:0000256" key="1">
    <source>
        <dbReference type="ARBA" id="ARBA00001286"/>
    </source>
</evidence>
<reference evidence="10" key="1">
    <citation type="submission" date="2023-06" db="EMBL/GenBank/DDBJ databases">
        <title>Sysu t00192.</title>
        <authorList>
            <person name="Gao L."/>
            <person name="Fang B.-Z."/>
            <person name="Li W.-J."/>
        </authorList>
    </citation>
    <scope>NUCLEOTIDE SEQUENCE</scope>
    <source>
        <strain evidence="10">SYSU T00192</strain>
    </source>
</reference>
<dbReference type="Gene3D" id="3.30.160.70">
    <property type="entry name" value="Methylated DNA-protein cysteine methyltransferase domain"/>
    <property type="match status" value="1"/>
</dbReference>
<evidence type="ECO:0000256" key="5">
    <source>
        <dbReference type="ARBA" id="ARBA00022763"/>
    </source>
</evidence>
<dbReference type="GO" id="GO:0032259">
    <property type="term" value="P:methylation"/>
    <property type="evidence" value="ECO:0007669"/>
    <property type="project" value="UniProtKB-KW"/>
</dbReference>
<evidence type="ECO:0000256" key="6">
    <source>
        <dbReference type="ARBA" id="ARBA00023204"/>
    </source>
</evidence>
<keyword evidence="11" id="KW-1185">Reference proteome</keyword>
<keyword evidence="4 8" id="KW-0808">Transferase</keyword>
<comment type="miscellaneous">
    <text evidence="8">This enzyme catalyzes only one turnover and therefore is not strictly catalytic. According to one definition, an enzyme is a biocatalyst that acts repeatedly and over many reaction cycles.</text>
</comment>
<comment type="catalytic activity">
    <reaction evidence="1 8">
        <text>a 4-O-methyl-thymidine in DNA + L-cysteinyl-[protein] = a thymidine in DNA + S-methyl-L-cysteinyl-[protein]</text>
        <dbReference type="Rhea" id="RHEA:53428"/>
        <dbReference type="Rhea" id="RHEA-COMP:10131"/>
        <dbReference type="Rhea" id="RHEA-COMP:10132"/>
        <dbReference type="Rhea" id="RHEA-COMP:13555"/>
        <dbReference type="Rhea" id="RHEA-COMP:13556"/>
        <dbReference type="ChEBI" id="CHEBI:29950"/>
        <dbReference type="ChEBI" id="CHEBI:82612"/>
        <dbReference type="ChEBI" id="CHEBI:137386"/>
        <dbReference type="ChEBI" id="CHEBI:137387"/>
        <dbReference type="EC" id="2.1.1.63"/>
    </reaction>
</comment>
<keyword evidence="6 8" id="KW-0234">DNA repair</keyword>
<evidence type="ECO:0000256" key="4">
    <source>
        <dbReference type="ARBA" id="ARBA00022679"/>
    </source>
</evidence>
<dbReference type="PROSITE" id="PS00374">
    <property type="entry name" value="MGMT"/>
    <property type="match status" value="1"/>
</dbReference>
<dbReference type="InterPro" id="IPR001497">
    <property type="entry name" value="MethylDNA_cys_MeTrfase_AS"/>
</dbReference>
<feature type="active site" description="Nucleophile; methyl group acceptor" evidence="8">
    <location>
        <position position="135"/>
    </location>
</feature>
<dbReference type="Gene3D" id="1.10.10.10">
    <property type="entry name" value="Winged helix-like DNA-binding domain superfamily/Winged helix DNA-binding domain"/>
    <property type="match status" value="1"/>
</dbReference>
<dbReference type="SUPFAM" id="SSF53155">
    <property type="entry name" value="Methylated DNA-protein cysteine methyltransferase domain"/>
    <property type="match status" value="1"/>
</dbReference>
<dbReference type="HAMAP" id="MF_00772">
    <property type="entry name" value="OGT"/>
    <property type="match status" value="1"/>
</dbReference>
<evidence type="ECO:0000259" key="9">
    <source>
        <dbReference type="Pfam" id="PF01035"/>
    </source>
</evidence>
<evidence type="ECO:0000313" key="10">
    <source>
        <dbReference type="EMBL" id="MDN4476904.1"/>
    </source>
</evidence>
<dbReference type="InterPro" id="IPR036388">
    <property type="entry name" value="WH-like_DNA-bd_sf"/>
</dbReference>
<dbReference type="InterPro" id="IPR023546">
    <property type="entry name" value="MGMT"/>
</dbReference>
<dbReference type="InterPro" id="IPR036631">
    <property type="entry name" value="MGMT_N_sf"/>
</dbReference>
<comment type="subcellular location">
    <subcellularLocation>
        <location evidence="8">Cytoplasm</location>
    </subcellularLocation>
</comment>
<dbReference type="RefSeq" id="WP_301135766.1">
    <property type="nucleotide sequence ID" value="NZ_JAUHPW010000013.1"/>
</dbReference>
<evidence type="ECO:0000256" key="8">
    <source>
        <dbReference type="HAMAP-Rule" id="MF_00772"/>
    </source>
</evidence>
<dbReference type="EC" id="2.1.1.63" evidence="8"/>
<dbReference type="PANTHER" id="PTHR10815">
    <property type="entry name" value="METHYLATED-DNA--PROTEIN-CYSTEINE METHYLTRANSFERASE"/>
    <property type="match status" value="1"/>
</dbReference>
<dbReference type="PANTHER" id="PTHR10815:SF5">
    <property type="entry name" value="METHYLATED-DNA--PROTEIN-CYSTEINE METHYLTRANSFERASE"/>
    <property type="match status" value="1"/>
</dbReference>
<sequence length="164" mass="17504">MTTPTSSTLVRRDVATPLGPLTLVAADDGLRGAYFADHRRRPELEALEAPATHPALDRAERAFAAYFAGEAADVPVDAVAPGTPFQREVWEALRDIPAGRTWTYTQVAARIGRPTATRAVAAAIGRNPLTVAVPCHRVVGADGALTGYAGGIERKRWLLAHERG</sequence>
<proteinExistence type="inferred from homology"/>
<gene>
    <name evidence="10" type="ORF">QQX09_13680</name>
</gene>
<dbReference type="CDD" id="cd06445">
    <property type="entry name" value="ATase"/>
    <property type="match status" value="1"/>
</dbReference>
<evidence type="ECO:0000256" key="7">
    <source>
        <dbReference type="ARBA" id="ARBA00049348"/>
    </source>
</evidence>
<feature type="domain" description="Methylated-DNA-[protein]-cysteine S-methyltransferase DNA binding" evidence="9">
    <location>
        <begin position="84"/>
        <end position="163"/>
    </location>
</feature>
<accession>A0ABT8GD43</accession>
<comment type="catalytic activity">
    <reaction evidence="7 8">
        <text>a 6-O-methyl-2'-deoxyguanosine in DNA + L-cysteinyl-[protein] = S-methyl-L-cysteinyl-[protein] + a 2'-deoxyguanosine in DNA</text>
        <dbReference type="Rhea" id="RHEA:24000"/>
        <dbReference type="Rhea" id="RHEA-COMP:10131"/>
        <dbReference type="Rhea" id="RHEA-COMP:10132"/>
        <dbReference type="Rhea" id="RHEA-COMP:11367"/>
        <dbReference type="Rhea" id="RHEA-COMP:11368"/>
        <dbReference type="ChEBI" id="CHEBI:29950"/>
        <dbReference type="ChEBI" id="CHEBI:82612"/>
        <dbReference type="ChEBI" id="CHEBI:85445"/>
        <dbReference type="ChEBI" id="CHEBI:85448"/>
        <dbReference type="EC" id="2.1.1.63"/>
    </reaction>
</comment>
<evidence type="ECO:0000256" key="2">
    <source>
        <dbReference type="ARBA" id="ARBA00022490"/>
    </source>
</evidence>
<dbReference type="Pfam" id="PF01035">
    <property type="entry name" value="DNA_binding_1"/>
    <property type="match status" value="1"/>
</dbReference>
<protein>
    <recommendedName>
        <fullName evidence="8">Methylated-DNA--protein-cysteine methyltransferase</fullName>
        <ecNumber evidence="8">2.1.1.63</ecNumber>
    </recommendedName>
    <alternativeName>
        <fullName evidence="8">6-O-methylguanine-DNA methyltransferase</fullName>
        <shortName evidence="8">MGMT</shortName>
    </alternativeName>
    <alternativeName>
        <fullName evidence="8">O-6-methylguanine-DNA-alkyltransferase</fullName>
    </alternativeName>
</protein>
<comment type="caution">
    <text evidence="10">The sequence shown here is derived from an EMBL/GenBank/DDBJ whole genome shotgun (WGS) entry which is preliminary data.</text>
</comment>
<dbReference type="Proteomes" id="UP001172728">
    <property type="component" value="Unassembled WGS sequence"/>
</dbReference>
<evidence type="ECO:0000256" key="3">
    <source>
        <dbReference type="ARBA" id="ARBA00022603"/>
    </source>
</evidence>
<evidence type="ECO:0000313" key="11">
    <source>
        <dbReference type="Proteomes" id="UP001172728"/>
    </source>
</evidence>
<dbReference type="InterPro" id="IPR036217">
    <property type="entry name" value="MethylDNA_cys_MeTrfase_DNAb"/>
</dbReference>
<comment type="function">
    <text evidence="8">Involved in the cellular defense against the biological effects of O6-methylguanine (O6-MeG) and O4-methylthymine (O4-MeT) in DNA. Repairs the methylated nucleobase in DNA by stoichiometrically transferring the methyl group to a cysteine residue in the enzyme. This is a suicide reaction: the enzyme is irreversibly inactivated.</text>
</comment>
<dbReference type="NCBIfam" id="TIGR00589">
    <property type="entry name" value="ogt"/>
    <property type="match status" value="1"/>
</dbReference>
<dbReference type="SUPFAM" id="SSF46767">
    <property type="entry name" value="Methylated DNA-protein cysteine methyltransferase, C-terminal domain"/>
    <property type="match status" value="1"/>
</dbReference>
<organism evidence="10 11">
    <name type="scientific">Demequina litoralis</name>
    <dbReference type="NCBI Taxonomy" id="3051660"/>
    <lineage>
        <taxon>Bacteria</taxon>
        <taxon>Bacillati</taxon>
        <taxon>Actinomycetota</taxon>
        <taxon>Actinomycetes</taxon>
        <taxon>Micrococcales</taxon>
        <taxon>Demequinaceae</taxon>
        <taxon>Demequina</taxon>
    </lineage>
</organism>
<dbReference type="InterPro" id="IPR014048">
    <property type="entry name" value="MethylDNA_cys_MeTrfase_DNA-bd"/>
</dbReference>
<keyword evidence="3 8" id="KW-0489">Methyltransferase</keyword>
<dbReference type="EMBL" id="JAUHPW010000013">
    <property type="protein sequence ID" value="MDN4476904.1"/>
    <property type="molecule type" value="Genomic_DNA"/>
</dbReference>
<dbReference type="GO" id="GO:0003908">
    <property type="term" value="F:methylated-DNA-[protein]-cysteine S-methyltransferase activity"/>
    <property type="evidence" value="ECO:0007669"/>
    <property type="project" value="UniProtKB-EC"/>
</dbReference>
<keyword evidence="5 8" id="KW-0227">DNA damage</keyword>
<comment type="similarity">
    <text evidence="8">Belongs to the MGMT family.</text>
</comment>